<dbReference type="EMBL" id="KM886872">
    <property type="protein sequence ID" value="AJA34406.1"/>
    <property type="molecule type" value="Genomic_DNA"/>
</dbReference>
<organism evidence="2">
    <name type="scientific">Liquorilactobacillus uvarum</name>
    <dbReference type="NCBI Taxonomy" id="303240"/>
    <lineage>
        <taxon>Bacteria</taxon>
        <taxon>Bacillati</taxon>
        <taxon>Bacillota</taxon>
        <taxon>Bacilli</taxon>
        <taxon>Lactobacillales</taxon>
        <taxon>Lactobacillaceae</taxon>
        <taxon>Liquorilactobacillus</taxon>
    </lineage>
</organism>
<dbReference type="GO" id="GO:0005829">
    <property type="term" value="C:cytosol"/>
    <property type="evidence" value="ECO:0007669"/>
    <property type="project" value="TreeGrafter"/>
</dbReference>
<reference evidence="2" key="1">
    <citation type="journal article" date="2014" name="Appl. Environ. Microbiol.">
        <title>Detection and genomic characterization of motility in Lactobacillus curvatus: confirmation of motility in a species outside the Lactobacillus salivarius clade.</title>
        <authorList>
            <person name="Cousin F.J."/>
            <person name="Lynch S.M."/>
            <person name="Harris H.M."/>
            <person name="McCann A."/>
            <person name="Lynch D.B."/>
            <person name="Neville B.A."/>
            <person name="Irisawa T."/>
            <person name="Okada S."/>
            <person name="Endo A."/>
            <person name="O'Toole P.W."/>
        </authorList>
    </citation>
    <scope>NUCLEOTIDE SEQUENCE</scope>
    <source>
        <strain evidence="2">DSM 19971</strain>
    </source>
</reference>
<proteinExistence type="predicted"/>
<accession>A0A0A7RGP2</accession>
<dbReference type="GO" id="GO:0007165">
    <property type="term" value="P:signal transduction"/>
    <property type="evidence" value="ECO:0007669"/>
    <property type="project" value="InterPro"/>
</dbReference>
<dbReference type="InterPro" id="IPR002545">
    <property type="entry name" value="CheW-lke_dom"/>
</dbReference>
<feature type="domain" description="CheW-like" evidence="1">
    <location>
        <begin position="1"/>
        <end position="130"/>
    </location>
</feature>
<dbReference type="InterPro" id="IPR039315">
    <property type="entry name" value="CheW"/>
</dbReference>
<dbReference type="InterPro" id="IPR036061">
    <property type="entry name" value="CheW-like_dom_sf"/>
</dbReference>
<protein>
    <submittedName>
        <fullName evidence="2">Purine-binding chemotaxis protein CheW</fullName>
    </submittedName>
</protein>
<evidence type="ECO:0000259" key="1">
    <source>
        <dbReference type="PROSITE" id="PS50851"/>
    </source>
</evidence>
<gene>
    <name evidence="2" type="primary">cheW1</name>
</gene>
<sequence length="130" mass="14710">MQMILFKMNQQHYLISAASVEEVIDTVQITRVPLAPSWVKGLINLRGTVMTVIGLSELIGVPSSKDNRNILIMKKDEERKGLLIEEVVEVVDIDKEDIQLEKTDKEKHYLGVVSLEDKVANVVDVNHLIF</sequence>
<dbReference type="GO" id="GO:0006935">
    <property type="term" value="P:chemotaxis"/>
    <property type="evidence" value="ECO:0007669"/>
    <property type="project" value="InterPro"/>
</dbReference>
<dbReference type="RefSeq" id="WP_057736920.1">
    <property type="nucleotide sequence ID" value="NZ_JAPVDZ010000001.1"/>
</dbReference>
<dbReference type="PANTHER" id="PTHR22617">
    <property type="entry name" value="CHEMOTAXIS SENSOR HISTIDINE KINASE-RELATED"/>
    <property type="match status" value="1"/>
</dbReference>
<dbReference type="PROSITE" id="PS50851">
    <property type="entry name" value="CHEW"/>
    <property type="match status" value="1"/>
</dbReference>
<evidence type="ECO:0000313" key="2">
    <source>
        <dbReference type="EMBL" id="AJA34406.1"/>
    </source>
</evidence>
<dbReference type="Gene3D" id="2.40.50.180">
    <property type="entry name" value="CheA-289, Domain 4"/>
    <property type="match status" value="1"/>
</dbReference>
<dbReference type="Gene3D" id="2.30.30.40">
    <property type="entry name" value="SH3 Domains"/>
    <property type="match status" value="1"/>
</dbReference>
<dbReference type="SMART" id="SM00260">
    <property type="entry name" value="CheW"/>
    <property type="match status" value="1"/>
</dbReference>
<dbReference type="AlphaFoldDB" id="A0A0A7RGP2"/>
<dbReference type="PANTHER" id="PTHR22617:SF23">
    <property type="entry name" value="CHEMOTAXIS PROTEIN CHEW"/>
    <property type="match status" value="1"/>
</dbReference>
<name>A0A0A7RGP2_9LACO</name>
<dbReference type="SUPFAM" id="SSF50341">
    <property type="entry name" value="CheW-like"/>
    <property type="match status" value="1"/>
</dbReference>
<dbReference type="Pfam" id="PF01584">
    <property type="entry name" value="CheW"/>
    <property type="match status" value="1"/>
</dbReference>